<reference evidence="1" key="1">
    <citation type="submission" date="2023-04" db="EMBL/GenBank/DDBJ databases">
        <title>Draft Genome sequencing of Naganishia species isolated from polar environments using Oxford Nanopore Technology.</title>
        <authorList>
            <person name="Leo P."/>
            <person name="Venkateswaran K."/>
        </authorList>
    </citation>
    <scope>NUCLEOTIDE SEQUENCE</scope>
    <source>
        <strain evidence="1">MNA-CCFEE 5261</strain>
    </source>
</reference>
<sequence>MDPLQVLATELVLDILRYVSLPDLASVQRLNKAWHELFTSNQHAIFKDTALNTLHVQPPCDHPDAKHDGWKQVCQCDVSSHLMRKHKIITVDHVPYSTDFHPWRIKIDRPHQLLFASTADLPSDFLPDPTRPMDLPYPHGLTVVDLRTKRVIQTIPEVKQYAHLEYDSGYLVTTGNGTRALFTSPPHNHVLREVSILGDTMSIYRTPWAVQPTTTTTPASPQSARPETEPPPTNDESDAARDEHPLSVHGTITSRGYRALRMMGRTLATASDTRIQIFGKSIITRGTCFSNTVIDTTLWAL</sequence>
<gene>
    <name evidence="1" type="ORF">QFC19_003664</name>
</gene>
<name>A0ACC2W0X1_9TREE</name>
<organism evidence="1 2">
    <name type="scientific">Naganishia cerealis</name>
    <dbReference type="NCBI Taxonomy" id="610337"/>
    <lineage>
        <taxon>Eukaryota</taxon>
        <taxon>Fungi</taxon>
        <taxon>Dikarya</taxon>
        <taxon>Basidiomycota</taxon>
        <taxon>Agaricomycotina</taxon>
        <taxon>Tremellomycetes</taxon>
        <taxon>Filobasidiales</taxon>
        <taxon>Filobasidiaceae</taxon>
        <taxon>Naganishia</taxon>
    </lineage>
</organism>
<evidence type="ECO:0000313" key="2">
    <source>
        <dbReference type="Proteomes" id="UP001241377"/>
    </source>
</evidence>
<comment type="caution">
    <text evidence="1">The sequence shown here is derived from an EMBL/GenBank/DDBJ whole genome shotgun (WGS) entry which is preliminary data.</text>
</comment>
<dbReference type="EMBL" id="JASBWR010000036">
    <property type="protein sequence ID" value="KAJ9105033.1"/>
    <property type="molecule type" value="Genomic_DNA"/>
</dbReference>
<keyword evidence="2" id="KW-1185">Reference proteome</keyword>
<evidence type="ECO:0000313" key="1">
    <source>
        <dbReference type="EMBL" id="KAJ9105033.1"/>
    </source>
</evidence>
<dbReference type="Proteomes" id="UP001241377">
    <property type="component" value="Unassembled WGS sequence"/>
</dbReference>
<proteinExistence type="predicted"/>
<accession>A0ACC2W0X1</accession>
<protein>
    <submittedName>
        <fullName evidence="1">Uncharacterized protein</fullName>
    </submittedName>
</protein>